<dbReference type="EMBL" id="NMUF01000044">
    <property type="protein sequence ID" value="RFA96055.1"/>
    <property type="molecule type" value="Genomic_DNA"/>
</dbReference>
<dbReference type="InterPro" id="IPR007197">
    <property type="entry name" value="rSAM"/>
</dbReference>
<dbReference type="SFLD" id="SFLDG01123">
    <property type="entry name" value="methyltransferase_(Class_B)"/>
    <property type="match status" value="1"/>
</dbReference>
<dbReference type="SMART" id="SM00729">
    <property type="entry name" value="Elp3"/>
    <property type="match status" value="1"/>
</dbReference>
<keyword evidence="4" id="KW-0949">S-adenosyl-L-methionine</keyword>
<evidence type="ECO:0000313" key="11">
    <source>
        <dbReference type="Proteomes" id="UP000256877"/>
    </source>
</evidence>
<proteinExistence type="predicted"/>
<evidence type="ECO:0000256" key="5">
    <source>
        <dbReference type="ARBA" id="ARBA00022723"/>
    </source>
</evidence>
<evidence type="ECO:0000256" key="1">
    <source>
        <dbReference type="ARBA" id="ARBA00001966"/>
    </source>
</evidence>
<dbReference type="GO" id="GO:0051539">
    <property type="term" value="F:4 iron, 4 sulfur cluster binding"/>
    <property type="evidence" value="ECO:0007669"/>
    <property type="project" value="UniProtKB-KW"/>
</dbReference>
<dbReference type="InterPro" id="IPR051198">
    <property type="entry name" value="BchE-like"/>
</dbReference>
<feature type="domain" description="B12-binding" evidence="8">
    <location>
        <begin position="29"/>
        <end position="165"/>
    </location>
</feature>
<evidence type="ECO:0000256" key="7">
    <source>
        <dbReference type="ARBA" id="ARBA00023014"/>
    </source>
</evidence>
<dbReference type="Pfam" id="PF02310">
    <property type="entry name" value="B12-binding"/>
    <property type="match status" value="1"/>
</dbReference>
<dbReference type="Gene3D" id="3.40.50.280">
    <property type="entry name" value="Cobalamin-binding domain"/>
    <property type="match status" value="1"/>
</dbReference>
<dbReference type="GO" id="GO:0031419">
    <property type="term" value="F:cobalamin binding"/>
    <property type="evidence" value="ECO:0007669"/>
    <property type="project" value="InterPro"/>
</dbReference>
<evidence type="ECO:0000259" key="8">
    <source>
        <dbReference type="PROSITE" id="PS51332"/>
    </source>
</evidence>
<feature type="domain" description="Radical SAM core" evidence="9">
    <location>
        <begin position="220"/>
        <end position="460"/>
    </location>
</feature>
<comment type="caution">
    <text evidence="10">The sequence shown here is derived from an EMBL/GenBank/DDBJ whole genome shotgun (WGS) entry which is preliminary data.</text>
</comment>
<sequence length="552" mass="62839">MPLHFDVALLHAPSVYDFRNLRRVHYGPISDVIPSRPVFDMYPVGFIYIVSYLEKRGVKTGIFNVAARMLNEPRLDVSKLLKGIKATLYAVDIHWLVHAHGAVEVAKLVKEIHGAPVAVGGFSATYYWREILEKYPFIDFVVLGDTTEPVIYQLLHAVERGDRGKLYEILNLAFRDGDKLVNTGIRYIPQELDDLKPDYTAVARAMIRSGIRNSLPWSTFFKHPIAAVISYKGCPLNCLACGGSNYTYSAVFGRRGLGRKSPETLVEEFREITERLKIPVFFVGDLQYLGRRYLEEFAELLRRKKPSVELIFEFFTPPPREVLSLYRRAGDMVYLQISPESHDEDIRKHYGRPYDNSSLLEFIKNAAELRFERVDLYFMAGLPMQTPENVKGLGDFFLELAKRGGGALNAFVAPLAPFVDPGSPAFHNPSKYGYVILARSFEEHRRLLLAERWYMMLNYETTTMTRSQIAEATYNAVESLARAKYIAGIIDDEYLGAVLETVKNARSGAPPVGLNSKETVREEELYPKKFWISYLTPRSVAEIIRYSLGRLA</sequence>
<dbReference type="Proteomes" id="UP000256877">
    <property type="component" value="Unassembled WGS sequence"/>
</dbReference>
<dbReference type="Pfam" id="PF04055">
    <property type="entry name" value="Radical_SAM"/>
    <property type="match status" value="1"/>
</dbReference>
<dbReference type="RefSeq" id="WP_116430610.1">
    <property type="nucleotide sequence ID" value="NZ_NMUF01000044.1"/>
</dbReference>
<dbReference type="PANTHER" id="PTHR43409:SF7">
    <property type="entry name" value="BLL1977 PROTEIN"/>
    <property type="match status" value="1"/>
</dbReference>
<dbReference type="CDD" id="cd02068">
    <property type="entry name" value="radical_SAM_B12_BD"/>
    <property type="match status" value="1"/>
</dbReference>
<evidence type="ECO:0000256" key="6">
    <source>
        <dbReference type="ARBA" id="ARBA00023004"/>
    </source>
</evidence>
<dbReference type="PANTHER" id="PTHR43409">
    <property type="entry name" value="ANAEROBIC MAGNESIUM-PROTOPORPHYRIN IX MONOMETHYL ESTER CYCLASE-RELATED"/>
    <property type="match status" value="1"/>
</dbReference>
<evidence type="ECO:0000313" key="10">
    <source>
        <dbReference type="EMBL" id="RFA96055.1"/>
    </source>
</evidence>
<keyword evidence="7" id="KW-0411">Iron-sulfur</keyword>
<dbReference type="InterPro" id="IPR006638">
    <property type="entry name" value="Elp3/MiaA/NifB-like_rSAM"/>
</dbReference>
<accession>A0A371QZ54</accession>
<organism evidence="10 11">
    <name type="scientific">Pyrobaculum aerophilum</name>
    <dbReference type="NCBI Taxonomy" id="13773"/>
    <lineage>
        <taxon>Archaea</taxon>
        <taxon>Thermoproteota</taxon>
        <taxon>Thermoprotei</taxon>
        <taxon>Thermoproteales</taxon>
        <taxon>Thermoproteaceae</taxon>
        <taxon>Pyrobaculum</taxon>
    </lineage>
</organism>
<keyword evidence="5" id="KW-0479">Metal-binding</keyword>
<dbReference type="NCBIfam" id="TIGR04190">
    <property type="entry name" value="B12_SAM_Ta0216"/>
    <property type="match status" value="1"/>
</dbReference>
<dbReference type="AlphaFoldDB" id="A0A371QZ54"/>
<gene>
    <name evidence="10" type="ORF">CGL52_11635</name>
</gene>
<name>A0A371QZ54_9CREN</name>
<dbReference type="SUPFAM" id="SSF102114">
    <property type="entry name" value="Radical SAM enzymes"/>
    <property type="match status" value="1"/>
</dbReference>
<dbReference type="InterPro" id="IPR058240">
    <property type="entry name" value="rSAM_sf"/>
</dbReference>
<dbReference type="InterPro" id="IPR026447">
    <property type="entry name" value="B12_SAM_Ta0216"/>
</dbReference>
<reference evidence="10 11" key="1">
    <citation type="submission" date="2017-07" db="EMBL/GenBank/DDBJ databases">
        <title>Draft genome sequence of aerobic hyperthermophilic archaea, Pyrobaculum aerophilum YKB31 and YKB32.</title>
        <authorList>
            <person name="Mochizuki T."/>
            <person name="Berliner A.J."/>
            <person name="Yoshida-Takashima Y."/>
            <person name="Takaki Y."/>
            <person name="Nunoura T."/>
            <person name="Takai K."/>
        </authorList>
    </citation>
    <scope>NUCLEOTIDE SEQUENCE [LARGE SCALE GENOMIC DNA]</scope>
    <source>
        <strain evidence="10 11">YKB32</strain>
    </source>
</reference>
<evidence type="ECO:0000256" key="4">
    <source>
        <dbReference type="ARBA" id="ARBA00022691"/>
    </source>
</evidence>
<evidence type="ECO:0000259" key="9">
    <source>
        <dbReference type="PROSITE" id="PS51918"/>
    </source>
</evidence>
<dbReference type="SFLD" id="SFLDG01082">
    <property type="entry name" value="B12-binding_domain_containing"/>
    <property type="match status" value="1"/>
</dbReference>
<keyword evidence="3" id="KW-0808">Transferase</keyword>
<evidence type="ECO:0000256" key="2">
    <source>
        <dbReference type="ARBA" id="ARBA00022603"/>
    </source>
</evidence>
<dbReference type="InterPro" id="IPR023404">
    <property type="entry name" value="rSAM_horseshoe"/>
</dbReference>
<dbReference type="SFLD" id="SFLDS00029">
    <property type="entry name" value="Radical_SAM"/>
    <property type="match status" value="1"/>
</dbReference>
<evidence type="ECO:0000256" key="3">
    <source>
        <dbReference type="ARBA" id="ARBA00022679"/>
    </source>
</evidence>
<dbReference type="InterPro" id="IPR034466">
    <property type="entry name" value="Methyltransferase_Class_B"/>
</dbReference>
<keyword evidence="2" id="KW-0489">Methyltransferase</keyword>
<dbReference type="PROSITE" id="PS51332">
    <property type="entry name" value="B12_BINDING"/>
    <property type="match status" value="1"/>
</dbReference>
<dbReference type="InterPro" id="IPR006158">
    <property type="entry name" value="Cobalamin-bd"/>
</dbReference>
<protein>
    <submittedName>
        <fullName evidence="10">B12-binding domain/radical SAM domain protein</fullName>
    </submittedName>
</protein>
<dbReference type="Gene3D" id="3.80.30.20">
    <property type="entry name" value="tm_1862 like domain"/>
    <property type="match status" value="1"/>
</dbReference>
<comment type="cofactor">
    <cofactor evidence="1">
        <name>[4Fe-4S] cluster</name>
        <dbReference type="ChEBI" id="CHEBI:49883"/>
    </cofactor>
</comment>
<dbReference type="CDD" id="cd01335">
    <property type="entry name" value="Radical_SAM"/>
    <property type="match status" value="1"/>
</dbReference>
<dbReference type="PROSITE" id="PS51918">
    <property type="entry name" value="RADICAL_SAM"/>
    <property type="match status" value="1"/>
</dbReference>
<dbReference type="GO" id="GO:0046872">
    <property type="term" value="F:metal ion binding"/>
    <property type="evidence" value="ECO:0007669"/>
    <property type="project" value="UniProtKB-KW"/>
</dbReference>
<dbReference type="OrthoDB" id="2305at2157"/>
<dbReference type="GO" id="GO:0003824">
    <property type="term" value="F:catalytic activity"/>
    <property type="evidence" value="ECO:0007669"/>
    <property type="project" value="InterPro"/>
</dbReference>
<dbReference type="SFLD" id="SFLDF00326">
    <property type="entry name" value="5''-pyrrole_methytransferase"/>
    <property type="match status" value="1"/>
</dbReference>
<keyword evidence="6" id="KW-0408">Iron</keyword>